<evidence type="ECO:0000313" key="2">
    <source>
        <dbReference type="Proteomes" id="UP001589585"/>
    </source>
</evidence>
<organism evidence="1 2">
    <name type="scientific">Mariniflexile ostreae</name>
    <dbReference type="NCBI Taxonomy" id="1520892"/>
    <lineage>
        <taxon>Bacteria</taxon>
        <taxon>Pseudomonadati</taxon>
        <taxon>Bacteroidota</taxon>
        <taxon>Flavobacteriia</taxon>
        <taxon>Flavobacteriales</taxon>
        <taxon>Flavobacteriaceae</taxon>
        <taxon>Mariniflexile</taxon>
    </lineage>
</organism>
<dbReference type="RefSeq" id="WP_379860246.1">
    <property type="nucleotide sequence ID" value="NZ_JBHMFC010000013.1"/>
</dbReference>
<name>A0ABV5F9L1_9FLAO</name>
<evidence type="ECO:0008006" key="3">
    <source>
        <dbReference type="Google" id="ProtNLM"/>
    </source>
</evidence>
<dbReference type="PROSITE" id="PS51257">
    <property type="entry name" value="PROKAR_LIPOPROTEIN"/>
    <property type="match status" value="1"/>
</dbReference>
<reference evidence="1 2" key="1">
    <citation type="submission" date="2024-09" db="EMBL/GenBank/DDBJ databases">
        <authorList>
            <person name="Sun Q."/>
            <person name="Mori K."/>
        </authorList>
    </citation>
    <scope>NUCLEOTIDE SEQUENCE [LARGE SCALE GENOMIC DNA]</scope>
    <source>
        <strain evidence="1 2">CECT 8622</strain>
    </source>
</reference>
<dbReference type="Proteomes" id="UP001589585">
    <property type="component" value="Unassembled WGS sequence"/>
</dbReference>
<protein>
    <recommendedName>
        <fullName evidence="3">Lipoprotein</fullName>
    </recommendedName>
</protein>
<keyword evidence="2" id="KW-1185">Reference proteome</keyword>
<proteinExistence type="predicted"/>
<comment type="caution">
    <text evidence="1">The sequence shown here is derived from an EMBL/GenBank/DDBJ whole genome shotgun (WGS) entry which is preliminary data.</text>
</comment>
<dbReference type="EMBL" id="JBHMFC010000013">
    <property type="protein sequence ID" value="MFB9056054.1"/>
    <property type="molecule type" value="Genomic_DNA"/>
</dbReference>
<evidence type="ECO:0000313" key="1">
    <source>
        <dbReference type="EMBL" id="MFB9056054.1"/>
    </source>
</evidence>
<gene>
    <name evidence="1" type="ORF">ACFFU9_04795</name>
</gene>
<accession>A0ABV5F9L1</accession>
<sequence length="173" mass="19932">MALRLLSIILLSSLLFSCKKTEENTTEDTQDITIKPVSEVDISKINYTEYVLDSKTKTATESWLKYQEFEQVIHQVKEGDLSYFHDSDRENTIRNFFIAFRKAIPDTINTPAISARILALETKTHKLESFANLSTTSEEELNKTIKEFLVSFSNLTLQMNKKLEKDSQTIEKP</sequence>